<dbReference type="GO" id="GO:0004842">
    <property type="term" value="F:ubiquitin-protein transferase activity"/>
    <property type="evidence" value="ECO:0007669"/>
    <property type="project" value="InterPro"/>
</dbReference>
<evidence type="ECO:0000256" key="2">
    <source>
        <dbReference type="ARBA" id="ARBA00022771"/>
    </source>
</evidence>
<keyword evidence="2 4" id="KW-0863">Zinc-finger</keyword>
<feature type="region of interest" description="Disordered" evidence="5">
    <location>
        <begin position="677"/>
        <end position="747"/>
    </location>
</feature>
<accession>A0A8H7S1H6</accession>
<dbReference type="SUPFAM" id="SSF49899">
    <property type="entry name" value="Concanavalin A-like lectins/glucanases"/>
    <property type="match status" value="1"/>
</dbReference>
<dbReference type="PANTHER" id="PTHR13363:SF5">
    <property type="entry name" value="E3 UBIQUITIN-PROTEIN LIGASE RNF123"/>
    <property type="match status" value="1"/>
</dbReference>
<gene>
    <name evidence="8" type="ORF">INT45_010683</name>
</gene>
<dbReference type="InterPro" id="IPR045129">
    <property type="entry name" value="RNF123/RKP/RSPRY1"/>
</dbReference>
<evidence type="ECO:0000259" key="6">
    <source>
        <dbReference type="PROSITE" id="PS50089"/>
    </source>
</evidence>
<dbReference type="InterPro" id="IPR003877">
    <property type="entry name" value="SPRY_dom"/>
</dbReference>
<feature type="region of interest" description="Disordered" evidence="5">
    <location>
        <begin position="200"/>
        <end position="226"/>
    </location>
</feature>
<dbReference type="SUPFAM" id="SSF57850">
    <property type="entry name" value="RING/U-box"/>
    <property type="match status" value="1"/>
</dbReference>
<feature type="compositionally biased region" description="Polar residues" evidence="5">
    <location>
        <begin position="707"/>
        <end position="718"/>
    </location>
</feature>
<dbReference type="Pfam" id="PF13920">
    <property type="entry name" value="zf-C3HC4_3"/>
    <property type="match status" value="1"/>
</dbReference>
<reference evidence="8 9" key="1">
    <citation type="submission" date="2020-12" db="EMBL/GenBank/DDBJ databases">
        <title>Metabolic potential, ecology and presence of endohyphal bacteria is reflected in genomic diversity of Mucoromycotina.</title>
        <authorList>
            <person name="Muszewska A."/>
            <person name="Okrasinska A."/>
            <person name="Steczkiewicz K."/>
            <person name="Drgas O."/>
            <person name="Orlowska M."/>
            <person name="Perlinska-Lenart U."/>
            <person name="Aleksandrzak-Piekarczyk T."/>
            <person name="Szatraj K."/>
            <person name="Zielenkiewicz U."/>
            <person name="Pilsyk S."/>
            <person name="Malc E."/>
            <person name="Mieczkowski P."/>
            <person name="Kruszewska J.S."/>
            <person name="Biernat P."/>
            <person name="Pawlowska J."/>
        </authorList>
    </citation>
    <scope>NUCLEOTIDE SEQUENCE [LARGE SCALE GENOMIC DNA]</scope>
    <source>
        <strain evidence="8 9">CBS 142.35</strain>
    </source>
</reference>
<keyword evidence="9" id="KW-1185">Reference proteome</keyword>
<feature type="compositionally biased region" description="Basic and acidic residues" evidence="5">
    <location>
        <begin position="677"/>
        <end position="687"/>
    </location>
</feature>
<evidence type="ECO:0000256" key="4">
    <source>
        <dbReference type="PROSITE-ProRule" id="PRU00175"/>
    </source>
</evidence>
<evidence type="ECO:0000256" key="1">
    <source>
        <dbReference type="ARBA" id="ARBA00022723"/>
    </source>
</evidence>
<dbReference type="SMART" id="SM00449">
    <property type="entry name" value="SPRY"/>
    <property type="match status" value="1"/>
</dbReference>
<dbReference type="InterPro" id="IPR001841">
    <property type="entry name" value="Znf_RING"/>
</dbReference>
<dbReference type="PROSITE" id="PS50089">
    <property type="entry name" value="ZF_RING_2"/>
    <property type="match status" value="1"/>
</dbReference>
<dbReference type="PANTHER" id="PTHR13363">
    <property type="entry name" value="RING FINGER AND SRY DOMAIN-CONTAINING"/>
    <property type="match status" value="1"/>
</dbReference>
<dbReference type="GO" id="GO:0008270">
    <property type="term" value="F:zinc ion binding"/>
    <property type="evidence" value="ECO:0007669"/>
    <property type="project" value="UniProtKB-KW"/>
</dbReference>
<feature type="compositionally biased region" description="Basic residues" evidence="5">
    <location>
        <begin position="217"/>
        <end position="226"/>
    </location>
</feature>
<dbReference type="InterPro" id="IPR013320">
    <property type="entry name" value="ConA-like_dom_sf"/>
</dbReference>
<name>A0A8H7S1H6_9FUNG</name>
<evidence type="ECO:0000313" key="8">
    <source>
        <dbReference type="EMBL" id="KAG2220930.1"/>
    </source>
</evidence>
<feature type="compositionally biased region" description="Low complexity" evidence="5">
    <location>
        <begin position="200"/>
        <end position="216"/>
    </location>
</feature>
<dbReference type="GO" id="GO:0051603">
    <property type="term" value="P:proteolysis involved in protein catabolic process"/>
    <property type="evidence" value="ECO:0007669"/>
    <property type="project" value="TreeGrafter"/>
</dbReference>
<dbReference type="OrthoDB" id="2967263at2759"/>
<dbReference type="AlphaFoldDB" id="A0A8H7S1H6"/>
<dbReference type="EMBL" id="JAEPRB010000124">
    <property type="protein sequence ID" value="KAG2220930.1"/>
    <property type="molecule type" value="Genomic_DNA"/>
</dbReference>
<dbReference type="Pfam" id="PF00622">
    <property type="entry name" value="SPRY"/>
    <property type="match status" value="1"/>
</dbReference>
<evidence type="ECO:0000313" key="9">
    <source>
        <dbReference type="Proteomes" id="UP000646827"/>
    </source>
</evidence>
<feature type="domain" description="B30.2/SPRY" evidence="7">
    <location>
        <begin position="517"/>
        <end position="703"/>
    </location>
</feature>
<dbReference type="InterPro" id="IPR001870">
    <property type="entry name" value="B30.2/SPRY"/>
</dbReference>
<dbReference type="PROSITE" id="PS50188">
    <property type="entry name" value="B302_SPRY"/>
    <property type="match status" value="1"/>
</dbReference>
<dbReference type="InterPro" id="IPR043136">
    <property type="entry name" value="B30.2/SPRY_sf"/>
</dbReference>
<dbReference type="InterPro" id="IPR013083">
    <property type="entry name" value="Znf_RING/FYVE/PHD"/>
</dbReference>
<keyword evidence="1" id="KW-0479">Metal-binding</keyword>
<dbReference type="Proteomes" id="UP000646827">
    <property type="component" value="Unassembled WGS sequence"/>
</dbReference>
<feature type="compositionally biased region" description="Low complexity" evidence="5">
    <location>
        <begin position="735"/>
        <end position="746"/>
    </location>
</feature>
<evidence type="ECO:0000256" key="3">
    <source>
        <dbReference type="ARBA" id="ARBA00022833"/>
    </source>
</evidence>
<dbReference type="Gene3D" id="2.60.120.920">
    <property type="match status" value="1"/>
</dbReference>
<protein>
    <recommendedName>
        <fullName evidence="10">B30.2/SPRY domain-containing protein</fullName>
    </recommendedName>
</protein>
<organism evidence="8 9">
    <name type="scientific">Circinella minor</name>
    <dbReference type="NCBI Taxonomy" id="1195481"/>
    <lineage>
        <taxon>Eukaryota</taxon>
        <taxon>Fungi</taxon>
        <taxon>Fungi incertae sedis</taxon>
        <taxon>Mucoromycota</taxon>
        <taxon>Mucoromycotina</taxon>
        <taxon>Mucoromycetes</taxon>
        <taxon>Mucorales</taxon>
        <taxon>Lichtheimiaceae</taxon>
        <taxon>Circinella</taxon>
    </lineage>
</organism>
<keyword evidence="3" id="KW-0862">Zinc</keyword>
<feature type="domain" description="RING-type" evidence="6">
    <location>
        <begin position="894"/>
        <end position="929"/>
    </location>
</feature>
<evidence type="ECO:0008006" key="10">
    <source>
        <dbReference type="Google" id="ProtNLM"/>
    </source>
</evidence>
<evidence type="ECO:0000259" key="7">
    <source>
        <dbReference type="PROSITE" id="PS50188"/>
    </source>
</evidence>
<dbReference type="GO" id="GO:0005737">
    <property type="term" value="C:cytoplasm"/>
    <property type="evidence" value="ECO:0007669"/>
    <property type="project" value="TreeGrafter"/>
</dbReference>
<comment type="caution">
    <text evidence="8">The sequence shown here is derived from an EMBL/GenBank/DDBJ whole genome shotgun (WGS) entry which is preliminary data.</text>
</comment>
<sequence length="948" mass="106420">MPVLEEVASNPASFDYTSRMVESSWRHILAIAQNHIHEYQQENNDDERRASQEFYDRERRMVHALDTLFQLAYEGTGYLAFIATITSALDPESPVAMAFLSHIIDRAALPSRETMAAVSPVILSRLNKTTHHMYNVLSLLVTPSATTATTTAPISPDNNSNNNNISTTISKLNGRRRRCLRQQHQKQLANIQQWKKPCSQCRDSTPSSSTSCQQQPRQKKKKKKRCNGPSMLLKLNSAALWSLLAEKFAGDLCQELWTNEVGDLLLHFLADPDEDLRVRIFALIALEKFALTGAVKEAILANPCNIRTILLSVIQECEDANHRIFLMSPYSPVSSLSHSSDPETMDTMIPNHNNSNNNIASKSSSLPPAADKVKYCLENMWRDTKMQLMRLFHRKHKDNNDDNDNEKYSDHFDDGWSLDGHFDKTISTEEGSYHDENVNNHSNMSRTFSASSTIASSILSSEDQHIKQRASPPPRAEFMSHLNSFDTGFIPPEGKLRDDWTRYVQLAHCSRWALDNVFTSDDDQQLACSWDLSHLKAIMNVFDATAHWKLGGNGLELRNDRPHFESIRSTACVKNGKWYYETMLLTNGIMQLGWATSRCRFTPEEGYGVGDDCNGFAFDTYRTAVWADGSAVYPQSHNNVHCRAGDVLGSFLDLDNGLCTFFINGCDLGLTVEFEHPTRQRRPSEQHQDEEDENIAASPMLPPPPSFNSNDENNNEQQFEARPSRNNSRKKSTRSRNSSNSKSTSSLGLYPAVSLTTHQHILLNFGDRPWIYPPPVSVKYKGISEAGKLDEHFKNRVIKYVQKRNKPRCKSQATVSTTASSNFTPLTTTTTAATNHNTIINNNTSTTLMSIQQQSSQSQSIPRSSITSSKTIETDLLSSSSSSDSSYDWDGPLCTICFSEPKNVMLLPCRHTGWGGRCADALDMCPLCRAGIEDRISLPDSIKSPVIN</sequence>
<evidence type="ECO:0000256" key="5">
    <source>
        <dbReference type="SAM" id="MobiDB-lite"/>
    </source>
</evidence>
<dbReference type="Gene3D" id="3.30.40.10">
    <property type="entry name" value="Zinc/RING finger domain, C3HC4 (zinc finger)"/>
    <property type="match status" value="1"/>
</dbReference>
<proteinExistence type="predicted"/>